<dbReference type="PANTHER" id="PTHR45982">
    <property type="entry name" value="REGULATOR OF CHROMOSOME CONDENSATION"/>
    <property type="match status" value="1"/>
</dbReference>
<dbReference type="Proteomes" id="UP000192602">
    <property type="component" value="Unassembled WGS sequence"/>
</dbReference>
<name>A0A1W1WU91_9BACT</name>
<dbReference type="AlphaFoldDB" id="A0A1W1WU91"/>
<dbReference type="Pfam" id="PF13540">
    <property type="entry name" value="RCC1_2"/>
    <property type="match status" value="4"/>
</dbReference>
<gene>
    <name evidence="1" type="ORF">SAMN05660197_1587</name>
</gene>
<dbReference type="OrthoDB" id="5315536at2"/>
<dbReference type="GO" id="GO:0005085">
    <property type="term" value="F:guanyl-nucleotide exchange factor activity"/>
    <property type="evidence" value="ECO:0007669"/>
    <property type="project" value="TreeGrafter"/>
</dbReference>
<proteinExistence type="predicted"/>
<dbReference type="InterPro" id="IPR051553">
    <property type="entry name" value="Ran_GTPase-activating"/>
</dbReference>
<dbReference type="SUPFAM" id="SSF50985">
    <property type="entry name" value="RCC1/BLIP-II"/>
    <property type="match status" value="2"/>
</dbReference>
<dbReference type="RefSeq" id="WP_084275995.1">
    <property type="nucleotide sequence ID" value="NZ_AP026671.1"/>
</dbReference>
<sequence>MRVFIIFIFFTLSLAAEGSYVVDLVNFLQQKSFKINGLFYQYDFEKDGKQERSDWLYITNDKERKPYRLMGKPPTDKDAFGWLLLPRIPQDLHLNKPSGYFVKIDFPKDYELYGQKHASAFSWIYITQNRVYKLMGAKPNHDFDYLDIDGDGHPDPLPIEDVFIDAQSSTVTFAKNKKQIHTISAGWYHTCAIVGEEHEAYCWGSNKYGELGNGTTADAQPPQKVKNLHNITTISASKEYTCATLADGSAWCWGRNQYGKLGNGKVDKTEFTFTGLASYIPFEQQLYTSVPTRVLTQPQKPLQNVKSIEAGSWHGCALLENTQVMCWGENMYGALGIGLRPDEKNYAQIIQDVVYNHNKDVFKYIFWPYALEVIEQPLNPMMKMPTRLFNNVKMVAAGSSDHTCALLQSGNVKCWGWHGGDELGFKSDLDYAPNPFYNVTNIDNTPLTNVKKIVAGGDHTCALLNSGTVKCWGHNNFGQLGNNSTEPSDHAVYVRTQSGEIFDHIADIFCERGYHTCALTDTHELYCWGDNRYAQLARDPQTYSYIPYPVKINLPSLVKLAAAGGGGTSPLEGNIYDGGHTCAVTVDNRIYCWGSNKYGQIDLNLQKEMITEPKEITLP</sequence>
<dbReference type="PANTHER" id="PTHR45982:SF1">
    <property type="entry name" value="REGULATOR OF CHROMOSOME CONDENSATION"/>
    <property type="match status" value="1"/>
</dbReference>
<dbReference type="PRINTS" id="PR00633">
    <property type="entry name" value="RCCNDNSATION"/>
</dbReference>
<keyword evidence="2" id="KW-1185">Reference proteome</keyword>
<dbReference type="PROSITE" id="PS50012">
    <property type="entry name" value="RCC1_3"/>
    <property type="match status" value="3"/>
</dbReference>
<organism evidence="1 2">
    <name type="scientific">Nitratiruptor tergarcus DSM 16512</name>
    <dbReference type="NCBI Taxonomy" id="1069081"/>
    <lineage>
        <taxon>Bacteria</taxon>
        <taxon>Pseudomonadati</taxon>
        <taxon>Campylobacterota</taxon>
        <taxon>Epsilonproteobacteria</taxon>
        <taxon>Nautiliales</taxon>
        <taxon>Nitratiruptoraceae</taxon>
        <taxon>Nitratiruptor</taxon>
    </lineage>
</organism>
<evidence type="ECO:0000313" key="1">
    <source>
        <dbReference type="EMBL" id="SMC09765.1"/>
    </source>
</evidence>
<dbReference type="Pfam" id="PF00415">
    <property type="entry name" value="RCC1"/>
    <property type="match status" value="2"/>
</dbReference>
<dbReference type="STRING" id="1069081.SAMN05660197_1587"/>
<dbReference type="Gene3D" id="2.130.10.30">
    <property type="entry name" value="Regulator of chromosome condensation 1/beta-lactamase-inhibitor protein II"/>
    <property type="match status" value="2"/>
</dbReference>
<protein>
    <submittedName>
        <fullName evidence="1">Alpha-tubulin suppressor</fullName>
    </submittedName>
</protein>
<dbReference type="InterPro" id="IPR000408">
    <property type="entry name" value="Reg_chr_condens"/>
</dbReference>
<reference evidence="2" key="1">
    <citation type="submission" date="2017-04" db="EMBL/GenBank/DDBJ databases">
        <authorList>
            <person name="Varghese N."/>
            <person name="Submissions S."/>
        </authorList>
    </citation>
    <scope>NUCLEOTIDE SEQUENCE [LARGE SCALE GENOMIC DNA]</scope>
    <source>
        <strain evidence="2">DSM 16512</strain>
    </source>
</reference>
<dbReference type="EMBL" id="FWWZ01000001">
    <property type="protein sequence ID" value="SMC09765.1"/>
    <property type="molecule type" value="Genomic_DNA"/>
</dbReference>
<dbReference type="InterPro" id="IPR009091">
    <property type="entry name" value="RCC1/BLIP-II"/>
</dbReference>
<dbReference type="GO" id="GO:0005737">
    <property type="term" value="C:cytoplasm"/>
    <property type="evidence" value="ECO:0007669"/>
    <property type="project" value="TreeGrafter"/>
</dbReference>
<accession>A0A1W1WU91</accession>
<evidence type="ECO:0000313" key="2">
    <source>
        <dbReference type="Proteomes" id="UP000192602"/>
    </source>
</evidence>